<keyword evidence="2" id="KW-1185">Reference proteome</keyword>
<gene>
    <name evidence="1" type="ORF">MOP44_01020</name>
</gene>
<evidence type="ECO:0000313" key="2">
    <source>
        <dbReference type="Proteomes" id="UP001059380"/>
    </source>
</evidence>
<reference evidence="1" key="1">
    <citation type="submission" date="2021-04" db="EMBL/GenBank/DDBJ databases">
        <title>Phylogenetic analysis of Acidobacteriaceae.</title>
        <authorList>
            <person name="Qiu L."/>
            <person name="Zhang Q."/>
        </authorList>
    </citation>
    <scope>NUCLEOTIDE SEQUENCE</scope>
    <source>
        <strain evidence="1">DSM 25168</strain>
    </source>
</reference>
<dbReference type="Proteomes" id="UP001059380">
    <property type="component" value="Chromosome"/>
</dbReference>
<proteinExistence type="predicted"/>
<dbReference type="EMBL" id="CP093313">
    <property type="protein sequence ID" value="UWZ84531.1"/>
    <property type="molecule type" value="Genomic_DNA"/>
</dbReference>
<evidence type="ECO:0000313" key="1">
    <source>
        <dbReference type="EMBL" id="UWZ84531.1"/>
    </source>
</evidence>
<dbReference type="AlphaFoldDB" id="A0A9J7BP63"/>
<accession>A0A9J7BP63</accession>
<dbReference type="RefSeq" id="WP_260794037.1">
    <property type="nucleotide sequence ID" value="NZ_CP093313.1"/>
</dbReference>
<organism evidence="1 2">
    <name type="scientific">Occallatibacter riparius</name>
    <dbReference type="NCBI Taxonomy" id="1002689"/>
    <lineage>
        <taxon>Bacteria</taxon>
        <taxon>Pseudomonadati</taxon>
        <taxon>Acidobacteriota</taxon>
        <taxon>Terriglobia</taxon>
        <taxon>Terriglobales</taxon>
        <taxon>Acidobacteriaceae</taxon>
        <taxon>Occallatibacter</taxon>
    </lineage>
</organism>
<sequence length="128" mass="14107">MKDQLAYELARASDRTSESIVPRSDPAAFLAEACLPGNAANPPPTVRPVPEFGAFGLELTQDASVHEAMEAVMRDLRRSTQEHIGRAVHLILDIQDMLRTSMETIHTSQQLIQNSDRVIARARTLGSE</sequence>
<protein>
    <submittedName>
        <fullName evidence="1">Uncharacterized protein</fullName>
    </submittedName>
</protein>
<dbReference type="KEGG" id="orp:MOP44_01020"/>
<name>A0A9J7BP63_9BACT</name>